<dbReference type="PRINTS" id="PR00811">
    <property type="entry name" value="BCTERIALGSPD"/>
</dbReference>
<dbReference type="InterPro" id="IPR050810">
    <property type="entry name" value="Bact_Secretion_Sys_Channel"/>
</dbReference>
<dbReference type="PANTHER" id="PTHR30332">
    <property type="entry name" value="PROBABLE GENERAL SECRETION PATHWAY PROTEIN D"/>
    <property type="match status" value="1"/>
</dbReference>
<dbReference type="Pfam" id="PF03958">
    <property type="entry name" value="Secretin_N"/>
    <property type="match status" value="1"/>
</dbReference>
<proteinExistence type="inferred from homology"/>
<comment type="subcellular location">
    <subcellularLocation>
        <location evidence="6">Cell outer membrane</location>
    </subcellularLocation>
    <subcellularLocation>
        <location evidence="1">Membrane</location>
    </subcellularLocation>
</comment>
<keyword evidence="6" id="KW-0813">Transport</keyword>
<dbReference type="Pfam" id="PF21305">
    <property type="entry name" value="type_II_gspD_N0"/>
    <property type="match status" value="1"/>
</dbReference>
<dbReference type="InterPro" id="IPR004846">
    <property type="entry name" value="T2SS/T3SS_dom"/>
</dbReference>
<organism evidence="11 12">
    <name type="scientific">Hyphobacterium vulgare</name>
    <dbReference type="NCBI Taxonomy" id="1736751"/>
    <lineage>
        <taxon>Bacteria</taxon>
        <taxon>Pseudomonadati</taxon>
        <taxon>Pseudomonadota</taxon>
        <taxon>Alphaproteobacteria</taxon>
        <taxon>Maricaulales</taxon>
        <taxon>Maricaulaceae</taxon>
        <taxon>Hyphobacterium</taxon>
    </lineage>
</organism>
<keyword evidence="4" id="KW-0472">Membrane</keyword>
<dbReference type="Gene3D" id="3.30.1370.120">
    <property type="match status" value="3"/>
</dbReference>
<dbReference type="PANTHER" id="PTHR30332:SF25">
    <property type="entry name" value="SECRETIN XPSD"/>
    <property type="match status" value="1"/>
</dbReference>
<dbReference type="Pfam" id="PF00263">
    <property type="entry name" value="Secretin"/>
    <property type="match status" value="1"/>
</dbReference>
<feature type="domain" description="GspD-like N0" evidence="10">
    <location>
        <begin position="80"/>
        <end position="148"/>
    </location>
</feature>
<feature type="region of interest" description="Disordered" evidence="7">
    <location>
        <begin position="1"/>
        <end position="47"/>
    </location>
</feature>
<evidence type="ECO:0000256" key="7">
    <source>
        <dbReference type="SAM" id="MobiDB-lite"/>
    </source>
</evidence>
<dbReference type="InterPro" id="IPR001775">
    <property type="entry name" value="GspD/PilQ"/>
</dbReference>
<name>A0ABV6ZX04_9PROT</name>
<comment type="caution">
    <text evidence="11">The sequence shown here is derived from an EMBL/GenBank/DDBJ whole genome shotgun (WGS) entry which is preliminary data.</text>
</comment>
<dbReference type="InterPro" id="IPR038591">
    <property type="entry name" value="NolW-like_sf"/>
</dbReference>
<feature type="compositionally biased region" description="Basic and acidic residues" evidence="7">
    <location>
        <begin position="29"/>
        <end position="41"/>
    </location>
</feature>
<evidence type="ECO:0000313" key="12">
    <source>
        <dbReference type="Proteomes" id="UP001595379"/>
    </source>
</evidence>
<evidence type="ECO:0000256" key="5">
    <source>
        <dbReference type="RuleBase" id="RU004003"/>
    </source>
</evidence>
<evidence type="ECO:0000259" key="9">
    <source>
        <dbReference type="Pfam" id="PF03958"/>
    </source>
</evidence>
<evidence type="ECO:0000256" key="3">
    <source>
        <dbReference type="ARBA" id="ARBA00022729"/>
    </source>
</evidence>
<keyword evidence="2" id="KW-0812">Transmembrane</keyword>
<evidence type="ECO:0000256" key="6">
    <source>
        <dbReference type="RuleBase" id="RU004004"/>
    </source>
</evidence>
<evidence type="ECO:0000256" key="4">
    <source>
        <dbReference type="ARBA" id="ARBA00023136"/>
    </source>
</evidence>
<dbReference type="PRINTS" id="PR01032">
    <property type="entry name" value="PHAGEIV"/>
</dbReference>
<feature type="domain" description="NolW-like" evidence="9">
    <location>
        <begin position="314"/>
        <end position="382"/>
    </location>
</feature>
<evidence type="ECO:0000256" key="2">
    <source>
        <dbReference type="ARBA" id="ARBA00022692"/>
    </source>
</evidence>
<dbReference type="EMBL" id="JBHRSV010000012">
    <property type="protein sequence ID" value="MFC2925932.1"/>
    <property type="molecule type" value="Genomic_DNA"/>
</dbReference>
<dbReference type="Gene3D" id="3.55.50.30">
    <property type="match status" value="1"/>
</dbReference>
<keyword evidence="12" id="KW-1185">Reference proteome</keyword>
<comment type="similarity">
    <text evidence="5">Belongs to the bacterial secretin family.</text>
</comment>
<feature type="domain" description="Type II/III secretion system secretin-like" evidence="8">
    <location>
        <begin position="447"/>
        <end position="612"/>
    </location>
</feature>
<keyword evidence="3" id="KW-0732">Signal</keyword>
<evidence type="ECO:0000259" key="8">
    <source>
        <dbReference type="Pfam" id="PF00263"/>
    </source>
</evidence>
<dbReference type="Proteomes" id="UP001595379">
    <property type="component" value="Unassembled WGS sequence"/>
</dbReference>
<sequence length="639" mass="68665">MMLAACSTPTERSTGVPPLGSFAAQLARGEPRDPRANPRDGEAEELASPTFTMRGPSEFLDSGRGNARRAVETRDGIELAFDQASIEEVVSAVIGDLMGAEFVIDPEVSGRVTLRSARPIPRSDLPAALDRALQLSGARLVETTDGVYFVAPDARAREFARGPRLAGEGLPPGYGYVVAPLDFVPAGEMARLLRPFAPQNGVALVDSERDILILAGDPGQLDVMLETIDLFDVDWLSEMSFALYELRYAEPQALITELNEIFGGPEGPVGTQLEFVPLTRLNAVVAIARRSFRLDQAEAWVRRLDVRIDRGRRVRVLPLVSADATRLAERLNALFTLDGALDGSAITVEADPDANALLIIADDAGFDQVVEAVSGLDRAPDQVLIEAMIAEVVLNDDLRYGVQWFLDTRDGGSLTNTDNAGGGVGPRFPGFSYTYASDYVRVALNAIASVTDVEVISSPQIMTLDNQTASLQVGDQVPVVTQSAVSVSDPDAPIVNSVQFRDTGVVLTVTPRISPDGSVTMLVSQEVSSVAETTTSGIDSPTIQQRRFESTVTVQDGQTVALGGLIRSSRTISRSGVPYLQDAPVIGNLFRDNTNSVRRTELIVFLTPRVIRSSEDAAIATAAMRDRLEHLRVSGFGDE</sequence>
<dbReference type="InterPro" id="IPR049371">
    <property type="entry name" value="GspD-like_N0"/>
</dbReference>
<evidence type="ECO:0000313" key="11">
    <source>
        <dbReference type="EMBL" id="MFC2925932.1"/>
    </source>
</evidence>
<evidence type="ECO:0000259" key="10">
    <source>
        <dbReference type="Pfam" id="PF21305"/>
    </source>
</evidence>
<gene>
    <name evidence="11" type="ORF">ACFOOR_07425</name>
</gene>
<dbReference type="InterPro" id="IPR005644">
    <property type="entry name" value="NolW-like"/>
</dbReference>
<accession>A0ABV6ZX04</accession>
<evidence type="ECO:0000256" key="1">
    <source>
        <dbReference type="ARBA" id="ARBA00004370"/>
    </source>
</evidence>
<reference evidence="12" key="1">
    <citation type="journal article" date="2019" name="Int. J. Syst. Evol. Microbiol.">
        <title>The Global Catalogue of Microorganisms (GCM) 10K type strain sequencing project: providing services to taxonomists for standard genome sequencing and annotation.</title>
        <authorList>
            <consortium name="The Broad Institute Genomics Platform"/>
            <consortium name="The Broad Institute Genome Sequencing Center for Infectious Disease"/>
            <person name="Wu L."/>
            <person name="Ma J."/>
        </authorList>
    </citation>
    <scope>NUCLEOTIDE SEQUENCE [LARGE SCALE GENOMIC DNA]</scope>
    <source>
        <strain evidence="12">KCTC 52487</strain>
    </source>
</reference>
<protein>
    <submittedName>
        <fullName evidence="11">Secretin N-terminal domain-containing protein</fullName>
    </submittedName>
</protein>
<dbReference type="RefSeq" id="WP_343164880.1">
    <property type="nucleotide sequence ID" value="NZ_JBHRSV010000012.1"/>
</dbReference>